<dbReference type="PANTHER" id="PTHR10108:SF887">
    <property type="entry name" value="METHYLTRANSFERASE PMT22-RELATED"/>
    <property type="match status" value="1"/>
</dbReference>
<dbReference type="GO" id="GO:0032259">
    <property type="term" value="P:methylation"/>
    <property type="evidence" value="ECO:0007669"/>
    <property type="project" value="UniProtKB-KW"/>
</dbReference>
<keyword evidence="3 7" id="KW-0489">Methyltransferase</keyword>
<dbReference type="AlphaFoldDB" id="A0A7J7H6D1"/>
<dbReference type="InterPro" id="IPR029063">
    <property type="entry name" value="SAM-dependent_MTases_sf"/>
</dbReference>
<comment type="subcellular location">
    <subcellularLocation>
        <location evidence="6">Endomembrane system</location>
        <topology evidence="6">Single-pass membrane protein</topology>
    </subcellularLocation>
    <subcellularLocation>
        <location evidence="1 7">Membrane</location>
        <topology evidence="1 7">Single-pass type II membrane protein</topology>
    </subcellularLocation>
</comment>
<sequence length="546" mass="62195">MAISVQNLIKERKYPFVFSLFVLLLFVTFILLSTSSQSPINFTTDLAQSRPQSQSQSSPPPVLSNPSTQTTPPEEDRDRFSSKTDDVNLSWRLCDGVVAVDYIPCLDNFKAIKSLKSRRHMEHRERHCPDRSLQCLLPLPPGYKVPVPWPKSRDMIWFNNVPHPKLVEYKKDQNWVRKSGDYLVFPGGGTQFKDGVTHYIEFIGKTLPKIKWGKHARVILDVGCGVASFGGYLLDKDVITMSFAPKDEHEAQIQFALERGIPATLSVIGTKRLPFPDNAYDMIHCARCRVHWDADGGKPLLELNRILRPGGLFVWSATPVYRDDKRDQNVWNCSYVPLDSCLALLPAVVSWPAPWPQRLNSKPPSLSTKRDAEEIFYEDTKHWSALVSDVYLESRLGIDWSRVRNVMDMNAGYGGFAAAIIDRPLWVMNVIPVSGPDTLSVIFDRGLIGVYHDWCESLNTYPRTYDLLHSSFLFRNITQRCDMTAVAVEMDRILRPGGFVLVQDTVKMINSLGQILRSLHWSITIHQEQFLVGKKGFWRPDGKMRI</sequence>
<comment type="caution">
    <text evidence="9">The sequence shown here is derived from an EMBL/GenBank/DDBJ whole genome shotgun (WGS) entry which is preliminary data.</text>
</comment>
<dbReference type="GO" id="GO:0005768">
    <property type="term" value="C:endosome"/>
    <property type="evidence" value="ECO:0007669"/>
    <property type="project" value="TreeGrafter"/>
</dbReference>
<dbReference type="GO" id="GO:0016020">
    <property type="term" value="C:membrane"/>
    <property type="evidence" value="ECO:0007669"/>
    <property type="project" value="UniProtKB-SubCell"/>
</dbReference>
<protein>
    <recommendedName>
        <fullName evidence="7">Methyltransferase</fullName>
        <ecNumber evidence="7">2.1.1.-</ecNumber>
    </recommendedName>
</protein>
<keyword evidence="10" id="KW-1185">Reference proteome</keyword>
<evidence type="ECO:0000313" key="9">
    <source>
        <dbReference type="EMBL" id="KAF5947811.1"/>
    </source>
</evidence>
<keyword evidence="5 7" id="KW-0325">Glycoprotein</keyword>
<dbReference type="GO" id="GO:0005802">
    <property type="term" value="C:trans-Golgi network"/>
    <property type="evidence" value="ECO:0007669"/>
    <property type="project" value="TreeGrafter"/>
</dbReference>
<dbReference type="CDD" id="cd02440">
    <property type="entry name" value="AdoMet_MTases"/>
    <property type="match status" value="1"/>
</dbReference>
<dbReference type="EC" id="2.1.1.-" evidence="7"/>
<evidence type="ECO:0000256" key="3">
    <source>
        <dbReference type="ARBA" id="ARBA00022603"/>
    </source>
</evidence>
<proteinExistence type="inferred from homology"/>
<evidence type="ECO:0000256" key="4">
    <source>
        <dbReference type="ARBA" id="ARBA00022968"/>
    </source>
</evidence>
<dbReference type="GO" id="GO:0008168">
    <property type="term" value="F:methyltransferase activity"/>
    <property type="evidence" value="ECO:0007669"/>
    <property type="project" value="UniProtKB-UniRule"/>
</dbReference>
<dbReference type="Gene3D" id="3.40.50.150">
    <property type="entry name" value="Vaccinia Virus protein VP39"/>
    <property type="match status" value="2"/>
</dbReference>
<feature type="compositionally biased region" description="Low complexity" evidence="8">
    <location>
        <begin position="48"/>
        <end position="57"/>
    </location>
</feature>
<name>A0A7J7H6D1_CAMSI</name>
<dbReference type="Pfam" id="PF03141">
    <property type="entry name" value="Methyltransf_29"/>
    <property type="match status" value="1"/>
</dbReference>
<keyword evidence="4 7" id="KW-0735">Signal-anchor</keyword>
<evidence type="ECO:0000256" key="8">
    <source>
        <dbReference type="SAM" id="MobiDB-lite"/>
    </source>
</evidence>
<dbReference type="SUPFAM" id="SSF53335">
    <property type="entry name" value="S-adenosyl-L-methionine-dependent methyltransferases"/>
    <property type="match status" value="2"/>
</dbReference>
<feature type="compositionally biased region" description="Basic and acidic residues" evidence="8">
    <location>
        <begin position="74"/>
        <end position="83"/>
    </location>
</feature>
<gene>
    <name evidence="9" type="ORF">HYC85_013768</name>
</gene>
<evidence type="ECO:0000313" key="10">
    <source>
        <dbReference type="Proteomes" id="UP000593564"/>
    </source>
</evidence>
<comment type="similarity">
    <text evidence="2 7">Belongs to the methyltransferase superfamily.</text>
</comment>
<evidence type="ECO:0000256" key="1">
    <source>
        <dbReference type="ARBA" id="ARBA00004606"/>
    </source>
</evidence>
<evidence type="ECO:0000256" key="6">
    <source>
        <dbReference type="ARBA" id="ARBA00037847"/>
    </source>
</evidence>
<accession>A0A7J7H6D1</accession>
<dbReference type="Proteomes" id="UP000593564">
    <property type="component" value="Unassembled WGS sequence"/>
</dbReference>
<keyword evidence="7" id="KW-0808">Transferase</keyword>
<keyword evidence="4 7" id="KW-0812">Transmembrane</keyword>
<evidence type="ECO:0000256" key="2">
    <source>
        <dbReference type="ARBA" id="ARBA00008361"/>
    </source>
</evidence>
<organism evidence="9 10">
    <name type="scientific">Camellia sinensis</name>
    <name type="common">Tea plant</name>
    <name type="synonym">Thea sinensis</name>
    <dbReference type="NCBI Taxonomy" id="4442"/>
    <lineage>
        <taxon>Eukaryota</taxon>
        <taxon>Viridiplantae</taxon>
        <taxon>Streptophyta</taxon>
        <taxon>Embryophyta</taxon>
        <taxon>Tracheophyta</taxon>
        <taxon>Spermatophyta</taxon>
        <taxon>Magnoliopsida</taxon>
        <taxon>eudicotyledons</taxon>
        <taxon>Gunneridae</taxon>
        <taxon>Pentapetalae</taxon>
        <taxon>asterids</taxon>
        <taxon>Ericales</taxon>
        <taxon>Theaceae</taxon>
        <taxon>Camellia</taxon>
    </lineage>
</organism>
<dbReference type="InterPro" id="IPR004159">
    <property type="entry name" value="Put_SAM_MeTrfase"/>
</dbReference>
<feature type="region of interest" description="Disordered" evidence="8">
    <location>
        <begin position="46"/>
        <end position="83"/>
    </location>
</feature>
<reference evidence="10" key="1">
    <citation type="journal article" date="2020" name="Nat. Commun.">
        <title>Genome assembly of wild tea tree DASZ reveals pedigree and selection history of tea varieties.</title>
        <authorList>
            <person name="Zhang W."/>
            <person name="Zhang Y."/>
            <person name="Qiu H."/>
            <person name="Guo Y."/>
            <person name="Wan H."/>
            <person name="Zhang X."/>
            <person name="Scossa F."/>
            <person name="Alseekh S."/>
            <person name="Zhang Q."/>
            <person name="Wang P."/>
            <person name="Xu L."/>
            <person name="Schmidt M.H."/>
            <person name="Jia X."/>
            <person name="Li D."/>
            <person name="Zhu A."/>
            <person name="Guo F."/>
            <person name="Chen W."/>
            <person name="Ni D."/>
            <person name="Usadel B."/>
            <person name="Fernie A.R."/>
            <person name="Wen W."/>
        </authorList>
    </citation>
    <scope>NUCLEOTIDE SEQUENCE [LARGE SCALE GENOMIC DNA]</scope>
    <source>
        <strain evidence="10">cv. G240</strain>
    </source>
</reference>
<reference evidence="9 10" key="2">
    <citation type="submission" date="2020-07" db="EMBL/GenBank/DDBJ databases">
        <title>Genome assembly of wild tea tree DASZ reveals pedigree and selection history of tea varieties.</title>
        <authorList>
            <person name="Zhang W."/>
        </authorList>
    </citation>
    <scope>NUCLEOTIDE SEQUENCE [LARGE SCALE GENOMIC DNA]</scope>
    <source>
        <strain evidence="10">cv. G240</strain>
        <tissue evidence="9">Leaf</tissue>
    </source>
</reference>
<dbReference type="EMBL" id="JACBKZ010000006">
    <property type="protein sequence ID" value="KAF5947811.1"/>
    <property type="molecule type" value="Genomic_DNA"/>
</dbReference>
<evidence type="ECO:0000256" key="5">
    <source>
        <dbReference type="ARBA" id="ARBA00023180"/>
    </source>
</evidence>
<evidence type="ECO:0000256" key="7">
    <source>
        <dbReference type="RuleBase" id="RU366043"/>
    </source>
</evidence>
<dbReference type="PANTHER" id="PTHR10108">
    <property type="entry name" value="SAM-DEPENDENT METHYLTRANSFERASE"/>
    <property type="match status" value="1"/>
</dbReference>